<proteinExistence type="predicted"/>
<evidence type="ECO:0000313" key="2">
    <source>
        <dbReference type="Proteomes" id="UP000053477"/>
    </source>
</evidence>
<accession>A0A0H2SFT4</accession>
<dbReference type="AlphaFoldDB" id="A0A0H2SFT4"/>
<dbReference type="InParanoid" id="A0A0H2SFT4"/>
<sequence length="184" mass="21358">MDGQGNRHWTDPERRLIEALPDEERTVTNHTRSMPVTDHWSRFLDDSSKQIVSFESSSHNRDREMLSKQWDLESSQMLFVVGSQSVPKRIELTPSDDLLTTVIPDNFDYLPSLLRVPQELCFKTTSQTFKSLSVARFEVRLTFNSPLEPKIEKTAEDVLILPEVNPLRSRETLSQGFPYYASYY</sequence>
<evidence type="ECO:0000313" key="1">
    <source>
        <dbReference type="EMBL" id="KLO20703.1"/>
    </source>
</evidence>
<reference evidence="1 2" key="1">
    <citation type="submission" date="2015-04" db="EMBL/GenBank/DDBJ databases">
        <title>Complete genome sequence of Schizopora paradoxa KUC8140, a cosmopolitan wood degrader in East Asia.</title>
        <authorList>
            <consortium name="DOE Joint Genome Institute"/>
            <person name="Min B."/>
            <person name="Park H."/>
            <person name="Jang Y."/>
            <person name="Kim J.-J."/>
            <person name="Kim K.H."/>
            <person name="Pangilinan J."/>
            <person name="Lipzen A."/>
            <person name="Riley R."/>
            <person name="Grigoriev I.V."/>
            <person name="Spatafora J.W."/>
            <person name="Choi I.-G."/>
        </authorList>
    </citation>
    <scope>NUCLEOTIDE SEQUENCE [LARGE SCALE GENOMIC DNA]</scope>
    <source>
        <strain evidence="1 2">KUC8140</strain>
    </source>
</reference>
<organism evidence="1 2">
    <name type="scientific">Schizopora paradoxa</name>
    <dbReference type="NCBI Taxonomy" id="27342"/>
    <lineage>
        <taxon>Eukaryota</taxon>
        <taxon>Fungi</taxon>
        <taxon>Dikarya</taxon>
        <taxon>Basidiomycota</taxon>
        <taxon>Agaricomycotina</taxon>
        <taxon>Agaricomycetes</taxon>
        <taxon>Hymenochaetales</taxon>
        <taxon>Schizoporaceae</taxon>
        <taxon>Schizopora</taxon>
    </lineage>
</organism>
<keyword evidence="2" id="KW-1185">Reference proteome</keyword>
<dbReference type="EMBL" id="KQ085882">
    <property type="protein sequence ID" value="KLO20703.1"/>
    <property type="molecule type" value="Genomic_DNA"/>
</dbReference>
<gene>
    <name evidence="1" type="ORF">SCHPADRAFT_884701</name>
</gene>
<name>A0A0H2SFT4_9AGAM</name>
<dbReference type="Proteomes" id="UP000053477">
    <property type="component" value="Unassembled WGS sequence"/>
</dbReference>
<protein>
    <submittedName>
        <fullName evidence="1">Uncharacterized protein</fullName>
    </submittedName>
</protein>